<dbReference type="InterPro" id="IPR036188">
    <property type="entry name" value="FAD/NAD-bd_sf"/>
</dbReference>
<feature type="domain" description="SoxA A3" evidence="3">
    <location>
        <begin position="372"/>
        <end position="454"/>
    </location>
</feature>
<dbReference type="PIRSF" id="PIRSF037495">
    <property type="entry name" value="Opine_OX_OoxA/HcnB"/>
    <property type="match status" value="1"/>
</dbReference>
<dbReference type="STRING" id="1005928.SAMN04487859_11469"/>
<dbReference type="CDD" id="cd19946">
    <property type="entry name" value="GlpA-like_Fer2_BFD-like"/>
    <property type="match status" value="1"/>
</dbReference>
<dbReference type="Gene3D" id="1.10.10.1100">
    <property type="entry name" value="BFD-like [2Fe-2S]-binding domain"/>
    <property type="match status" value="1"/>
</dbReference>
<evidence type="ECO:0000313" key="4">
    <source>
        <dbReference type="EMBL" id="SFO05479.1"/>
    </source>
</evidence>
<dbReference type="RefSeq" id="WP_092839612.1">
    <property type="nucleotide sequence ID" value="NZ_FOVP01000014.1"/>
</dbReference>
<dbReference type="PRINTS" id="PR00368">
    <property type="entry name" value="FADPNR"/>
</dbReference>
<sequence length="463" mass="48159">MARVDLAIIGAGPAGMAAAQLAAGKGLSVCILDEQPRAGGQIYRDVDRVAPLRGDLLGKEYIEGRALTAGLGAPGITHLAGAVVWAIEEGPRLAYTQDGKGALIDARHVLLATGALERPMPLPGWTLPGVMTAGAGQILLKQSGVMARRAVLVGSGPLLYLIAAQMVRAGTPPLAMVETQTRGDFTGALRHIGGALRGWRYLLKGLGLLNEIRRAGVVRHTGAHGIAITGEGRAEAVEFTAFGRAHRIACDTVFLHHGVVPNTQAARSVGVAHCWNTQQRCFVPELDGWGATSVGCLHIAGDGAGIGGAKVAALAGRLAALDIAARLEAIDATARDTEGASLRRAMLSELAARPFLDAAYPPLPEALAPADKTIICRCEEVTAGDIRGYARLGCIGPNQTKAFGRAGMGPCQGRYCGLSVTQILAKENSQSHDATGYYRIRPPLKPVTLGELAAMDDAPEAAE</sequence>
<feature type="domain" description="FAD/NAD(P)-binding" evidence="2">
    <location>
        <begin position="5"/>
        <end position="313"/>
    </location>
</feature>
<dbReference type="AlphaFoldDB" id="A0A1I5E1U8"/>
<dbReference type="Pfam" id="PF07992">
    <property type="entry name" value="Pyr_redox_2"/>
    <property type="match status" value="1"/>
</dbReference>
<dbReference type="Proteomes" id="UP000198599">
    <property type="component" value="Unassembled WGS sequence"/>
</dbReference>
<keyword evidence="1" id="KW-0560">Oxidoreductase</keyword>
<dbReference type="GO" id="GO:0016491">
    <property type="term" value="F:oxidoreductase activity"/>
    <property type="evidence" value="ECO:0007669"/>
    <property type="project" value="UniProtKB-KW"/>
</dbReference>
<dbReference type="SUPFAM" id="SSF51905">
    <property type="entry name" value="FAD/NAD(P)-binding domain"/>
    <property type="match status" value="1"/>
</dbReference>
<dbReference type="Pfam" id="PF17806">
    <property type="entry name" value="SO_alpha_A3"/>
    <property type="match status" value="1"/>
</dbReference>
<dbReference type="EMBL" id="FOVP01000014">
    <property type="protein sequence ID" value="SFO05479.1"/>
    <property type="molecule type" value="Genomic_DNA"/>
</dbReference>
<evidence type="ECO:0000313" key="5">
    <source>
        <dbReference type="Proteomes" id="UP000198599"/>
    </source>
</evidence>
<name>A0A1I5E1U8_9RHOB</name>
<keyword evidence="5" id="KW-1185">Reference proteome</keyword>
<proteinExistence type="predicted"/>
<dbReference type="InterPro" id="IPR051691">
    <property type="entry name" value="Metab_Enz_Cyan_OpOx_G3PDH"/>
</dbReference>
<evidence type="ECO:0000256" key="1">
    <source>
        <dbReference type="ARBA" id="ARBA00023002"/>
    </source>
</evidence>
<gene>
    <name evidence="4" type="ORF">SAMN04487859_11469</name>
</gene>
<dbReference type="Gene3D" id="3.50.50.60">
    <property type="entry name" value="FAD/NAD(P)-binding domain"/>
    <property type="match status" value="2"/>
</dbReference>
<evidence type="ECO:0000259" key="3">
    <source>
        <dbReference type="Pfam" id="PF17806"/>
    </source>
</evidence>
<evidence type="ECO:0000259" key="2">
    <source>
        <dbReference type="Pfam" id="PF07992"/>
    </source>
</evidence>
<reference evidence="5" key="1">
    <citation type="submission" date="2016-10" db="EMBL/GenBank/DDBJ databases">
        <authorList>
            <person name="Varghese N."/>
            <person name="Submissions S."/>
        </authorList>
    </citation>
    <scope>NUCLEOTIDE SEQUENCE [LARGE SCALE GENOMIC DNA]</scope>
    <source>
        <strain evidence="5">DSM 28463</strain>
    </source>
</reference>
<dbReference type="InterPro" id="IPR017224">
    <property type="entry name" value="Opine_Oxase_asu/HCN_bsu"/>
</dbReference>
<organism evidence="4 5">
    <name type="scientific">Roseovarius lutimaris</name>
    <dbReference type="NCBI Taxonomy" id="1005928"/>
    <lineage>
        <taxon>Bacteria</taxon>
        <taxon>Pseudomonadati</taxon>
        <taxon>Pseudomonadota</taxon>
        <taxon>Alphaproteobacteria</taxon>
        <taxon>Rhodobacterales</taxon>
        <taxon>Roseobacteraceae</taxon>
        <taxon>Roseovarius</taxon>
    </lineage>
</organism>
<dbReference type="InterPro" id="IPR023753">
    <property type="entry name" value="FAD/NAD-binding_dom"/>
</dbReference>
<dbReference type="PANTHER" id="PTHR42949">
    <property type="entry name" value="ANAEROBIC GLYCEROL-3-PHOSPHATE DEHYDROGENASE SUBUNIT B"/>
    <property type="match status" value="1"/>
</dbReference>
<dbReference type="InterPro" id="IPR041854">
    <property type="entry name" value="BFD-like_2Fe2S-bd_dom_sf"/>
</dbReference>
<dbReference type="PRINTS" id="PR00469">
    <property type="entry name" value="PNDRDTASEII"/>
</dbReference>
<accession>A0A1I5E1U8</accession>
<protein>
    <submittedName>
        <fullName evidence="4">Thioredoxin reductase</fullName>
    </submittedName>
</protein>
<dbReference type="PANTHER" id="PTHR42949:SF3">
    <property type="entry name" value="ANAEROBIC GLYCEROL-3-PHOSPHATE DEHYDROGENASE SUBUNIT B"/>
    <property type="match status" value="1"/>
</dbReference>
<dbReference type="OrthoDB" id="9801699at2"/>
<dbReference type="InterPro" id="IPR041117">
    <property type="entry name" value="SoxA_A3"/>
</dbReference>